<dbReference type="Pfam" id="PF01095">
    <property type="entry name" value="Pectinesterase"/>
    <property type="match status" value="1"/>
</dbReference>
<evidence type="ECO:0000256" key="5">
    <source>
        <dbReference type="ARBA" id="ARBA00022801"/>
    </source>
</evidence>
<dbReference type="PANTHER" id="PTHR31707">
    <property type="entry name" value="PECTINESTERASE"/>
    <property type="match status" value="1"/>
</dbReference>
<dbReference type="GO" id="GO:0045490">
    <property type="term" value="P:pectin catabolic process"/>
    <property type="evidence" value="ECO:0007669"/>
    <property type="project" value="UniProtKB-UniRule"/>
</dbReference>
<reference evidence="12" key="2">
    <citation type="submission" date="2023-04" db="EMBL/GenBank/DDBJ databases">
        <authorList>
            <person name="Bruccoleri R.E."/>
            <person name="Oakeley E.J."/>
            <person name="Faust A.-M."/>
            <person name="Dessus-Babus S."/>
            <person name="Altorfer M."/>
            <person name="Burckhardt D."/>
            <person name="Oertli M."/>
            <person name="Naumann U."/>
            <person name="Petersen F."/>
            <person name="Wong J."/>
        </authorList>
    </citation>
    <scope>NUCLEOTIDE SEQUENCE</scope>
    <source>
        <strain evidence="12">GSM-AAB239-AS_SAM_17_03QT</strain>
        <tissue evidence="12">Leaf</tissue>
    </source>
</reference>
<dbReference type="InterPro" id="IPR035513">
    <property type="entry name" value="Invertase/methylesterase_inhib"/>
</dbReference>
<dbReference type="Gene3D" id="1.20.140.40">
    <property type="entry name" value="Invertase/pectin methylesterase inhibitor family protein"/>
    <property type="match status" value="1"/>
</dbReference>
<evidence type="ECO:0000256" key="9">
    <source>
        <dbReference type="PROSITE-ProRule" id="PRU10040"/>
    </source>
</evidence>
<proteinExistence type="inferred from homology"/>
<organism evidence="12 13">
    <name type="scientific">Iris pallida</name>
    <name type="common">Sweet iris</name>
    <dbReference type="NCBI Taxonomy" id="29817"/>
    <lineage>
        <taxon>Eukaryota</taxon>
        <taxon>Viridiplantae</taxon>
        <taxon>Streptophyta</taxon>
        <taxon>Embryophyta</taxon>
        <taxon>Tracheophyta</taxon>
        <taxon>Spermatophyta</taxon>
        <taxon>Magnoliopsida</taxon>
        <taxon>Liliopsida</taxon>
        <taxon>Asparagales</taxon>
        <taxon>Iridaceae</taxon>
        <taxon>Iridoideae</taxon>
        <taxon>Irideae</taxon>
        <taxon>Iris</taxon>
    </lineage>
</organism>
<evidence type="ECO:0000313" key="12">
    <source>
        <dbReference type="EMBL" id="KAJ6810178.1"/>
    </source>
</evidence>
<dbReference type="PROSITE" id="PS00503">
    <property type="entry name" value="PECTINESTERASE_2"/>
    <property type="match status" value="1"/>
</dbReference>
<dbReference type="GO" id="GO:0042545">
    <property type="term" value="P:cell wall modification"/>
    <property type="evidence" value="ECO:0007669"/>
    <property type="project" value="UniProtKB-UniRule"/>
</dbReference>
<dbReference type="NCBIfam" id="TIGR01614">
    <property type="entry name" value="PME_inhib"/>
    <property type="match status" value="1"/>
</dbReference>
<feature type="signal peptide" evidence="10">
    <location>
        <begin position="1"/>
        <end position="24"/>
    </location>
</feature>
<dbReference type="Gene3D" id="2.160.20.10">
    <property type="entry name" value="Single-stranded right-handed beta-helix, Pectin lyase-like"/>
    <property type="match status" value="1"/>
</dbReference>
<keyword evidence="13" id="KW-1185">Reference proteome</keyword>
<dbReference type="EC" id="3.1.1.11" evidence="4 10"/>
<comment type="similarity">
    <text evidence="2">In the N-terminal section; belongs to the PMEI family.</text>
</comment>
<dbReference type="SUPFAM" id="SSF51126">
    <property type="entry name" value="Pectin lyase-like"/>
    <property type="match status" value="1"/>
</dbReference>
<evidence type="ECO:0000259" key="11">
    <source>
        <dbReference type="SMART" id="SM00856"/>
    </source>
</evidence>
<dbReference type="GO" id="GO:0004857">
    <property type="term" value="F:enzyme inhibitor activity"/>
    <property type="evidence" value="ECO:0007669"/>
    <property type="project" value="InterPro"/>
</dbReference>
<dbReference type="Pfam" id="PF04043">
    <property type="entry name" value="PMEI"/>
    <property type="match status" value="1"/>
</dbReference>
<reference evidence="12" key="1">
    <citation type="journal article" date="2023" name="GigaByte">
        <title>Genome assembly of the bearded iris, Iris pallida Lam.</title>
        <authorList>
            <person name="Bruccoleri R.E."/>
            <person name="Oakeley E.J."/>
            <person name="Faust A.M.E."/>
            <person name="Altorfer M."/>
            <person name="Dessus-Babus S."/>
            <person name="Burckhardt D."/>
            <person name="Oertli M."/>
            <person name="Naumann U."/>
            <person name="Petersen F."/>
            <person name="Wong J."/>
        </authorList>
    </citation>
    <scope>NUCLEOTIDE SEQUENCE</scope>
    <source>
        <strain evidence="12">GSM-AAB239-AS_SAM_17_03QT</strain>
    </source>
</reference>
<name>A0AAX6F219_IRIPA</name>
<dbReference type="SMART" id="SM00856">
    <property type="entry name" value="PMEI"/>
    <property type="match status" value="1"/>
</dbReference>
<dbReference type="AlphaFoldDB" id="A0AAX6F219"/>
<evidence type="ECO:0000313" key="13">
    <source>
        <dbReference type="Proteomes" id="UP001140949"/>
    </source>
</evidence>
<dbReference type="GO" id="GO:0030599">
    <property type="term" value="F:pectinesterase activity"/>
    <property type="evidence" value="ECO:0007669"/>
    <property type="project" value="UniProtKB-UniRule"/>
</dbReference>
<dbReference type="SUPFAM" id="SSF101148">
    <property type="entry name" value="Plant invertase/pectin methylesterase inhibitor"/>
    <property type="match status" value="1"/>
</dbReference>
<keyword evidence="5 10" id="KW-0378">Hydrolase</keyword>
<comment type="caution">
    <text evidence="12">The sequence shown here is derived from an EMBL/GenBank/DDBJ whole genome shotgun (WGS) entry which is preliminary data.</text>
</comment>
<evidence type="ECO:0000256" key="2">
    <source>
        <dbReference type="ARBA" id="ARBA00006027"/>
    </source>
</evidence>
<sequence>MATPTMLTSILLLFFFFTIPLTRSLSFLSARTATEHCNGTLYPDLCVSTLTAIPYRGSPKSLPDIISSAIGHTESTVNSTAAGLRRMRRSRIALDARQRLALADCLELLDETVTDLDRATADLARHASSNLDDLRTVLSAAITNQYTCLDGFSHVDHNRSIRPLIQNEMFNISHLVSNSLAMAKKIPPKNESRSNQVFDGYGTIVKGFPKWLSAEDQALLLADGTTADLVVAKDGTGHFTTVADAVAAAPNKSAKRFVIYIKQGAYFENIEVVKHKTNLMFICDGIEKTLIKASRNVVDGWTTYSSATVAVVGNGFLARDLTIENGAGPSKHQAVALRSNSDLSAFYRCRFVGYQDTLYVHSQRQFYRECEVYGTVDFVFGNAAVVLQKCSLFARRPDPKQKNIFTAQGREDPNENTGISIQQCKLAAAADLVPVQAEFKTYLGRPWKMYSRTVIMQSNIGGLVDPAGWLEWDGDFALSTLYYGEYMNTGAGSSTKDRVKWPGYRVIGSATEAERFTVGSFIQGDQWLAQTTFPFTGGLAAS</sequence>
<gene>
    <name evidence="12" type="ORF">M6B38_158160</name>
</gene>
<evidence type="ECO:0000256" key="1">
    <source>
        <dbReference type="ARBA" id="ARBA00005184"/>
    </source>
</evidence>
<evidence type="ECO:0000256" key="4">
    <source>
        <dbReference type="ARBA" id="ARBA00013229"/>
    </source>
</evidence>
<comment type="catalytic activity">
    <reaction evidence="10">
        <text>[(1-&gt;4)-alpha-D-galacturonosyl methyl ester](n) + n H2O = [(1-&gt;4)-alpha-D-galacturonosyl](n) + n methanol + n H(+)</text>
        <dbReference type="Rhea" id="RHEA:22380"/>
        <dbReference type="Rhea" id="RHEA-COMP:14570"/>
        <dbReference type="Rhea" id="RHEA-COMP:14573"/>
        <dbReference type="ChEBI" id="CHEBI:15377"/>
        <dbReference type="ChEBI" id="CHEBI:15378"/>
        <dbReference type="ChEBI" id="CHEBI:17790"/>
        <dbReference type="ChEBI" id="CHEBI:140522"/>
        <dbReference type="ChEBI" id="CHEBI:140523"/>
        <dbReference type="EC" id="3.1.1.11"/>
    </reaction>
</comment>
<dbReference type="FunFam" id="2.160.20.10:FF:000001">
    <property type="entry name" value="Pectinesterase"/>
    <property type="match status" value="1"/>
</dbReference>
<dbReference type="FunFam" id="1.20.140.40:FF:000010">
    <property type="entry name" value="Pectinesterase"/>
    <property type="match status" value="1"/>
</dbReference>
<feature type="chain" id="PRO_5043096811" description="Pectinesterase" evidence="10">
    <location>
        <begin position="25"/>
        <end position="542"/>
    </location>
</feature>
<evidence type="ECO:0000256" key="8">
    <source>
        <dbReference type="ARBA" id="ARBA00023180"/>
    </source>
</evidence>
<keyword evidence="10" id="KW-0732">Signal</keyword>
<evidence type="ECO:0000256" key="6">
    <source>
        <dbReference type="ARBA" id="ARBA00023085"/>
    </source>
</evidence>
<protein>
    <recommendedName>
        <fullName evidence="4 10">Pectinesterase</fullName>
        <ecNumber evidence="4 10">3.1.1.11</ecNumber>
    </recommendedName>
</protein>
<dbReference type="InterPro" id="IPR011050">
    <property type="entry name" value="Pectin_lyase_fold/virulence"/>
</dbReference>
<dbReference type="InterPro" id="IPR012334">
    <property type="entry name" value="Pectin_lyas_fold"/>
</dbReference>
<dbReference type="InterPro" id="IPR033131">
    <property type="entry name" value="Pectinesterase_Asp_AS"/>
</dbReference>
<dbReference type="CDD" id="cd15798">
    <property type="entry name" value="PMEI-like_3"/>
    <property type="match status" value="1"/>
</dbReference>
<evidence type="ECO:0000256" key="3">
    <source>
        <dbReference type="ARBA" id="ARBA00007786"/>
    </source>
</evidence>
<accession>A0AAX6F219</accession>
<keyword evidence="7" id="KW-1015">Disulfide bond</keyword>
<feature type="domain" description="Pectinesterase inhibitor" evidence="11">
    <location>
        <begin position="28"/>
        <end position="182"/>
    </location>
</feature>
<comment type="pathway">
    <text evidence="1 10">Glycan metabolism; pectin degradation; 2-dehydro-3-deoxy-D-gluconate from pectin: step 1/5.</text>
</comment>
<evidence type="ECO:0000256" key="10">
    <source>
        <dbReference type="RuleBase" id="RU000589"/>
    </source>
</evidence>
<comment type="similarity">
    <text evidence="3">In the C-terminal section; belongs to the pectinesterase family.</text>
</comment>
<dbReference type="Proteomes" id="UP001140949">
    <property type="component" value="Unassembled WGS sequence"/>
</dbReference>
<keyword evidence="6 10" id="KW-0063">Aspartyl esterase</keyword>
<evidence type="ECO:0000256" key="7">
    <source>
        <dbReference type="ARBA" id="ARBA00023157"/>
    </source>
</evidence>
<feature type="active site" evidence="9">
    <location>
        <position position="377"/>
    </location>
</feature>
<keyword evidence="8" id="KW-0325">Glycoprotein</keyword>
<dbReference type="EMBL" id="JANAVB010032616">
    <property type="protein sequence ID" value="KAJ6810178.1"/>
    <property type="molecule type" value="Genomic_DNA"/>
</dbReference>
<dbReference type="InterPro" id="IPR000070">
    <property type="entry name" value="Pectinesterase_cat"/>
</dbReference>
<dbReference type="InterPro" id="IPR006501">
    <property type="entry name" value="Pectinesterase_inhib_dom"/>
</dbReference>